<dbReference type="EMBL" id="BGPR01000001">
    <property type="protein sequence ID" value="GBL72010.1"/>
    <property type="molecule type" value="Genomic_DNA"/>
</dbReference>
<evidence type="ECO:0000313" key="2">
    <source>
        <dbReference type="EMBL" id="GBL72010.1"/>
    </source>
</evidence>
<gene>
    <name evidence="2" type="ORF">AVEN_115042_1</name>
</gene>
<reference evidence="2 3" key="1">
    <citation type="journal article" date="2019" name="Sci. Rep.">
        <title>Orb-weaving spider Araneus ventricosus genome elucidates the spidroin gene catalogue.</title>
        <authorList>
            <person name="Kono N."/>
            <person name="Nakamura H."/>
            <person name="Ohtoshi R."/>
            <person name="Moran D.A.P."/>
            <person name="Shinohara A."/>
            <person name="Yoshida Y."/>
            <person name="Fujiwara M."/>
            <person name="Mori M."/>
            <person name="Tomita M."/>
            <person name="Arakawa K."/>
        </authorList>
    </citation>
    <scope>NUCLEOTIDE SEQUENCE [LARGE SCALE GENOMIC DNA]</scope>
</reference>
<proteinExistence type="predicted"/>
<name>A0A4Y1ZX89_ARAVE</name>
<protein>
    <submittedName>
        <fullName evidence="2">Uncharacterized protein</fullName>
    </submittedName>
</protein>
<dbReference type="Proteomes" id="UP000499080">
    <property type="component" value="Unassembled WGS sequence"/>
</dbReference>
<feature type="region of interest" description="Disordered" evidence="1">
    <location>
        <begin position="1"/>
        <end position="28"/>
    </location>
</feature>
<evidence type="ECO:0000256" key="1">
    <source>
        <dbReference type="SAM" id="MobiDB-lite"/>
    </source>
</evidence>
<dbReference type="AlphaFoldDB" id="A0A4Y1ZX89"/>
<comment type="caution">
    <text evidence="2">The sequence shown here is derived from an EMBL/GenBank/DDBJ whole genome shotgun (WGS) entry which is preliminary data.</text>
</comment>
<sequence>MKLRTIRKYEGNRITEPPRTAIPEMRPTQNIPITTISCVETLQGGTFRHRRRAFNVQQQNYCAAKGAASLLTDYTEASCLRTGGGPFVRDTMS</sequence>
<evidence type="ECO:0000313" key="3">
    <source>
        <dbReference type="Proteomes" id="UP000499080"/>
    </source>
</evidence>
<organism evidence="2 3">
    <name type="scientific">Araneus ventricosus</name>
    <name type="common">Orbweaver spider</name>
    <name type="synonym">Epeira ventricosa</name>
    <dbReference type="NCBI Taxonomy" id="182803"/>
    <lineage>
        <taxon>Eukaryota</taxon>
        <taxon>Metazoa</taxon>
        <taxon>Ecdysozoa</taxon>
        <taxon>Arthropoda</taxon>
        <taxon>Chelicerata</taxon>
        <taxon>Arachnida</taxon>
        <taxon>Araneae</taxon>
        <taxon>Araneomorphae</taxon>
        <taxon>Entelegynae</taxon>
        <taxon>Araneoidea</taxon>
        <taxon>Araneidae</taxon>
        <taxon>Araneus</taxon>
    </lineage>
</organism>
<keyword evidence="3" id="KW-1185">Reference proteome</keyword>
<accession>A0A4Y1ZX89</accession>